<dbReference type="InterPro" id="IPR013154">
    <property type="entry name" value="ADH-like_N"/>
</dbReference>
<dbReference type="SUPFAM" id="SSF51735">
    <property type="entry name" value="NAD(P)-binding Rossmann-fold domains"/>
    <property type="match status" value="1"/>
</dbReference>
<dbReference type="GO" id="GO:0070402">
    <property type="term" value="F:NADPH binding"/>
    <property type="evidence" value="ECO:0000318"/>
    <property type="project" value="GO_Central"/>
</dbReference>
<name>A9UQ76_MONBE</name>
<dbReference type="Pfam" id="PF08240">
    <property type="entry name" value="ADH_N"/>
    <property type="match status" value="1"/>
</dbReference>
<dbReference type="EMBL" id="CH991543">
    <property type="protein sequence ID" value="EDQ92999.1"/>
    <property type="molecule type" value="Genomic_DNA"/>
</dbReference>
<dbReference type="InterPro" id="IPR011032">
    <property type="entry name" value="GroES-like_sf"/>
</dbReference>
<dbReference type="PANTHER" id="PTHR48106:SF18">
    <property type="entry name" value="QUINONE OXIDOREDUCTASE PIG3"/>
    <property type="match status" value="1"/>
</dbReference>
<dbReference type="Gene3D" id="3.90.180.10">
    <property type="entry name" value="Medium-chain alcohol dehydrogenases, catalytic domain"/>
    <property type="match status" value="1"/>
</dbReference>
<dbReference type="RefSeq" id="XP_001742761.1">
    <property type="nucleotide sequence ID" value="XM_001742709.1"/>
</dbReference>
<protein>
    <recommendedName>
        <fullName evidence="3">Enoyl reductase (ER) domain-containing protein</fullName>
    </recommendedName>
</protein>
<evidence type="ECO:0000313" key="4">
    <source>
        <dbReference type="EMBL" id="EDQ92999.1"/>
    </source>
</evidence>
<accession>A9UQ76</accession>
<evidence type="ECO:0000259" key="3">
    <source>
        <dbReference type="SMART" id="SM00829"/>
    </source>
</evidence>
<feature type="domain" description="Enoyl reductase (ER)" evidence="3">
    <location>
        <begin position="1"/>
        <end position="294"/>
    </location>
</feature>
<dbReference type="Gene3D" id="3.40.50.720">
    <property type="entry name" value="NAD(P)-binding Rossmann-like Domain"/>
    <property type="match status" value="1"/>
</dbReference>
<dbReference type="eggNOG" id="KOG1198">
    <property type="taxonomic scope" value="Eukaryota"/>
</dbReference>
<dbReference type="InterPro" id="IPR020843">
    <property type="entry name" value="ER"/>
</dbReference>
<dbReference type="CDD" id="cd05276">
    <property type="entry name" value="p53_inducible_oxidoreductase"/>
    <property type="match status" value="1"/>
</dbReference>
<dbReference type="GO" id="GO:0003960">
    <property type="term" value="F:quinone reductase (NADPH) activity"/>
    <property type="evidence" value="ECO:0000318"/>
    <property type="project" value="GO_Central"/>
</dbReference>
<dbReference type="STRING" id="81824.A9UQ76"/>
<evidence type="ECO:0000256" key="2">
    <source>
        <dbReference type="ARBA" id="ARBA00023002"/>
    </source>
</evidence>
<dbReference type="GO" id="GO:0048038">
    <property type="term" value="F:quinone binding"/>
    <property type="evidence" value="ECO:0000318"/>
    <property type="project" value="GO_Central"/>
</dbReference>
<dbReference type="Pfam" id="PF00107">
    <property type="entry name" value="ADH_zinc_N"/>
    <property type="match status" value="1"/>
</dbReference>
<dbReference type="GeneID" id="5887301"/>
<dbReference type="FunCoup" id="A9UQ76">
    <property type="interactions" value="225"/>
</dbReference>
<keyword evidence="1" id="KW-0521">NADP</keyword>
<dbReference type="SMART" id="SM00829">
    <property type="entry name" value="PKS_ER"/>
    <property type="match status" value="1"/>
</dbReference>
<dbReference type="InterPro" id="IPR036291">
    <property type="entry name" value="NAD(P)-bd_dom_sf"/>
</dbReference>
<dbReference type="InterPro" id="IPR013149">
    <property type="entry name" value="ADH-like_C"/>
</dbReference>
<dbReference type="Proteomes" id="UP000001357">
    <property type="component" value="Unassembled WGS sequence"/>
</dbReference>
<evidence type="ECO:0000313" key="5">
    <source>
        <dbReference type="Proteomes" id="UP000001357"/>
    </source>
</evidence>
<reference evidence="4 5" key="1">
    <citation type="journal article" date="2008" name="Nature">
        <title>The genome of the choanoflagellate Monosiga brevicollis and the origin of metazoans.</title>
        <authorList>
            <consortium name="JGI Sequencing"/>
            <person name="King N."/>
            <person name="Westbrook M.J."/>
            <person name="Young S.L."/>
            <person name="Kuo A."/>
            <person name="Abedin M."/>
            <person name="Chapman J."/>
            <person name="Fairclough S."/>
            <person name="Hellsten U."/>
            <person name="Isogai Y."/>
            <person name="Letunic I."/>
            <person name="Marr M."/>
            <person name="Pincus D."/>
            <person name="Putnam N."/>
            <person name="Rokas A."/>
            <person name="Wright K.J."/>
            <person name="Zuzow R."/>
            <person name="Dirks W."/>
            <person name="Good M."/>
            <person name="Goodstein D."/>
            <person name="Lemons D."/>
            <person name="Li W."/>
            <person name="Lyons J.B."/>
            <person name="Morris A."/>
            <person name="Nichols S."/>
            <person name="Richter D.J."/>
            <person name="Salamov A."/>
            <person name="Bork P."/>
            <person name="Lim W.A."/>
            <person name="Manning G."/>
            <person name="Miller W.T."/>
            <person name="McGinnis W."/>
            <person name="Shapiro H."/>
            <person name="Tjian R."/>
            <person name="Grigoriev I.V."/>
            <person name="Rokhsar D."/>
        </authorList>
    </citation>
    <scope>NUCLEOTIDE SEQUENCE [LARGE SCALE GENOMIC DNA]</scope>
    <source>
        <strain evidence="5">MX1 / ATCC 50154</strain>
    </source>
</reference>
<gene>
    <name evidence="4" type="ORF">MONBRDRAFT_13798</name>
</gene>
<proteinExistence type="predicted"/>
<keyword evidence="2" id="KW-0560">Oxidoreductase</keyword>
<dbReference type="InterPro" id="IPR014189">
    <property type="entry name" value="Quinone_OxRdtase_PIG3"/>
</dbReference>
<sequence length="305" mass="31869">VCIRVAASAVNRADTLQRKGNYAPPPGSSQILGLEAAGVIEAVADDVTTLKPQQRVMALLGGGGYAQYVCVPAGHVLPVPTGMELHTAGGLMETWLTAFQLLHLVAGVKSGDRVLIHAGGSGVGLAAVQLAKAAGAIPLVTAGSDAKIAKAQSLGATAGYNRHNGSWATALKEQYPDGVQVVLDCVGGSYWQDNTEVLAVDGTWVVYGLMGGPSVEGPILGKILRKRLRVIGTTLRSRDVAYKAELVARFGREALPQLASGEFEVVIDRQYPIQEAAEAHRFVESNGSTGKVLLIVEAPVSKDEL</sequence>
<feature type="non-terminal residue" evidence="4">
    <location>
        <position position="1"/>
    </location>
</feature>
<dbReference type="NCBIfam" id="TIGR02824">
    <property type="entry name" value="quinone_pig3"/>
    <property type="match status" value="1"/>
</dbReference>
<dbReference type="AlphaFoldDB" id="A9UQ76"/>
<dbReference type="KEGG" id="mbr:MONBRDRAFT_13798"/>
<keyword evidence="5" id="KW-1185">Reference proteome</keyword>
<dbReference type="InParanoid" id="A9UQ76"/>
<organism evidence="4 5">
    <name type="scientific">Monosiga brevicollis</name>
    <name type="common">Choanoflagellate</name>
    <dbReference type="NCBI Taxonomy" id="81824"/>
    <lineage>
        <taxon>Eukaryota</taxon>
        <taxon>Choanoflagellata</taxon>
        <taxon>Craspedida</taxon>
        <taxon>Salpingoecidae</taxon>
        <taxon>Monosiga</taxon>
    </lineage>
</organism>
<dbReference type="SUPFAM" id="SSF50129">
    <property type="entry name" value="GroES-like"/>
    <property type="match status" value="1"/>
</dbReference>
<dbReference type="PANTHER" id="PTHR48106">
    <property type="entry name" value="QUINONE OXIDOREDUCTASE PIG3-RELATED"/>
    <property type="match status" value="1"/>
</dbReference>
<evidence type="ECO:0000256" key="1">
    <source>
        <dbReference type="ARBA" id="ARBA00022857"/>
    </source>
</evidence>
<dbReference type="OMA" id="WAEVPDP"/>